<dbReference type="OMA" id="HMQHREA"/>
<evidence type="ECO:0000313" key="3">
    <source>
        <dbReference type="Proteomes" id="UP000092993"/>
    </source>
</evidence>
<dbReference type="Proteomes" id="UP000092993">
    <property type="component" value="Unassembled WGS sequence"/>
</dbReference>
<name>A0A1C7MDC2_GRIFR</name>
<gene>
    <name evidence="2" type="ORF">A0H81_05182</name>
</gene>
<proteinExistence type="predicted"/>
<dbReference type="EMBL" id="LUGG01000005">
    <property type="protein sequence ID" value="OBZ74923.1"/>
    <property type="molecule type" value="Genomic_DNA"/>
</dbReference>
<accession>A0A1C7MDC2</accession>
<protein>
    <submittedName>
        <fullName evidence="2">Uncharacterized protein</fullName>
    </submittedName>
</protein>
<reference evidence="2 3" key="1">
    <citation type="submission" date="2016-03" db="EMBL/GenBank/DDBJ databases">
        <title>Whole genome sequencing of Grifola frondosa 9006-11.</title>
        <authorList>
            <person name="Min B."/>
            <person name="Park H."/>
            <person name="Kim J.-G."/>
            <person name="Cho H."/>
            <person name="Oh Y.-L."/>
            <person name="Kong W.-S."/>
            <person name="Choi I.-G."/>
        </authorList>
    </citation>
    <scope>NUCLEOTIDE SEQUENCE [LARGE SCALE GENOMIC DNA]</scope>
    <source>
        <strain evidence="2 3">9006-11</strain>
    </source>
</reference>
<dbReference type="AlphaFoldDB" id="A0A1C7MDC2"/>
<dbReference type="OrthoDB" id="3268861at2759"/>
<sequence>MCGPRVWLSDSAYRNSTSPDVSARPVNSTTLPFPNATANALQKHRLLSRLVWISTRTARNHGQISSLALNVLADPLAQPDHDDHRDAHVVSLRLALGTILSPVPPRSPPPPHHPAHHALLNEHLGHRHPALHCPHSFLPSATPDAHHPGTPLSHRSTPIPPPFSHPRGDALAPQEPTHAVPAIDTPHGHVPDVVSSARTPSGSMTPGARADFIGTLQSKSAWEALIHGSWM</sequence>
<keyword evidence="3" id="KW-1185">Reference proteome</keyword>
<feature type="region of interest" description="Disordered" evidence="1">
    <location>
        <begin position="131"/>
        <end position="208"/>
    </location>
</feature>
<evidence type="ECO:0000313" key="2">
    <source>
        <dbReference type="EMBL" id="OBZ74923.1"/>
    </source>
</evidence>
<organism evidence="2 3">
    <name type="scientific">Grifola frondosa</name>
    <name type="common">Maitake</name>
    <name type="synonym">Polyporus frondosus</name>
    <dbReference type="NCBI Taxonomy" id="5627"/>
    <lineage>
        <taxon>Eukaryota</taxon>
        <taxon>Fungi</taxon>
        <taxon>Dikarya</taxon>
        <taxon>Basidiomycota</taxon>
        <taxon>Agaricomycotina</taxon>
        <taxon>Agaricomycetes</taxon>
        <taxon>Polyporales</taxon>
        <taxon>Grifolaceae</taxon>
        <taxon>Grifola</taxon>
    </lineage>
</organism>
<comment type="caution">
    <text evidence="2">The sequence shown here is derived from an EMBL/GenBank/DDBJ whole genome shotgun (WGS) entry which is preliminary data.</text>
</comment>
<evidence type="ECO:0000256" key="1">
    <source>
        <dbReference type="SAM" id="MobiDB-lite"/>
    </source>
</evidence>